<dbReference type="Proteomes" id="UP000541347">
    <property type="component" value="Unassembled WGS sequence"/>
</dbReference>
<dbReference type="RefSeq" id="WP_161673988.1">
    <property type="nucleotide sequence ID" value="NZ_JAABLP010000001.1"/>
</dbReference>
<dbReference type="EMBL" id="JAABLP010000001">
    <property type="protein sequence ID" value="NBN62764.1"/>
    <property type="molecule type" value="Genomic_DNA"/>
</dbReference>
<keyword evidence="2" id="KW-1185">Reference proteome</keyword>
<gene>
    <name evidence="1" type="ORF">GWI71_03635</name>
</gene>
<comment type="caution">
    <text evidence="1">The sequence shown here is derived from an EMBL/GenBank/DDBJ whole genome shotgun (WGS) entry which is preliminary data.</text>
</comment>
<evidence type="ECO:0000313" key="2">
    <source>
        <dbReference type="Proteomes" id="UP000541347"/>
    </source>
</evidence>
<dbReference type="InterPro" id="IPR023366">
    <property type="entry name" value="ATP_synth_asu-like_sf"/>
</dbReference>
<protein>
    <recommendedName>
        <fullName evidence="3">DUF4815 domain-containing protein</fullName>
    </recommendedName>
</protein>
<evidence type="ECO:0000313" key="1">
    <source>
        <dbReference type="EMBL" id="NBN62764.1"/>
    </source>
</evidence>
<reference evidence="1 2" key="1">
    <citation type="submission" date="2020-01" db="EMBL/GenBank/DDBJ databases">
        <authorList>
            <person name="Peng S.Y."/>
            <person name="Li J."/>
            <person name="Wang M."/>
            <person name="Wang L."/>
            <person name="Wang C.Q."/>
            <person name="Wang J.R."/>
        </authorList>
    </citation>
    <scope>NUCLEOTIDE SEQUENCE [LARGE SCALE GENOMIC DNA]</scope>
    <source>
        <strain evidence="1 2">XCT-34</strain>
    </source>
</reference>
<accession>A0ABW9ZD49</accession>
<evidence type="ECO:0008006" key="3">
    <source>
        <dbReference type="Google" id="ProtNLM"/>
    </source>
</evidence>
<dbReference type="Gene3D" id="2.40.30.20">
    <property type="match status" value="1"/>
</dbReference>
<organism evidence="1 2">
    <name type="scientific">Pannonibacter tanglangensis</name>
    <dbReference type="NCBI Taxonomy" id="2750084"/>
    <lineage>
        <taxon>Bacteria</taxon>
        <taxon>Pseudomonadati</taxon>
        <taxon>Pseudomonadota</taxon>
        <taxon>Alphaproteobacteria</taxon>
        <taxon>Hyphomicrobiales</taxon>
        <taxon>Stappiaceae</taxon>
        <taxon>Pannonibacter</taxon>
    </lineage>
</organism>
<proteinExistence type="predicted"/>
<name>A0ABW9ZD49_9HYPH</name>
<sequence length="699" mass="71811">MSNVITKNNPLPVLATSISGKFRESFETLSPARWSVDIGAGDIVTVDGNAVSASYLVVSKDPLAAGTDTVVSSIDRFTMPYEVAFGLHMSQRVAGVEASVELVSDEALMPVEADIEIASISQSGTTLSVTTVAPHNLSPGKRIGIHSVSDSRLNYPGVTVATAPTPTTFTVAAGVIGVLPSVTAGPVTGGFVHARPGMGRAQNGVSMVYEGSSNNNVSVYVRSAAGDLLPSGSAAGDHRITNGSTTSQQLVNTPRAYALAPATETRIVTRVDSVQMMDAGVDSTAAPSNRLRRTQVVPDESQNYLMRFRLSANRSVTRPVAQIVSITKSASATATVVTDVPHNLNATSQVVIFGVSDVTNFPALSTPTTVASIVNATTFTIAIGASATATAHGGYVSLANGSQGQGGAISQSIISAQRSANVVTLTGSATWSGLIHGDYVNVLGCRRSVAPLGTAVGIDGVYRVREVNAATLVLEQINATVSPSGADIASVSCGGGVIRRSDVRLSYVRLIDYERLRVEPVTRPGGDAAETFPVSVQSGAVAVAGTIAEDGPLSSANPVQIGVRARSSNPSPMSASGDAVHALATMIGAAVVKPYSIPDAEWSTTMALTTTTAQTIQGAGPSGQKRHVTAVQAINTGAASVDLIILDGTTERWRMPLPVNVPVSCEFPTGLQLTAATALNVNLSAAGTVRFNAQGYTSV</sequence>